<dbReference type="InterPro" id="IPR011032">
    <property type="entry name" value="GroES-like_sf"/>
</dbReference>
<reference evidence="8 9" key="1">
    <citation type="submission" date="2018-05" db="EMBL/GenBank/DDBJ databases">
        <title>Paenibacillus flagellatus sp. nov., isolated from selenium mineral soil.</title>
        <authorList>
            <person name="Dai X."/>
        </authorList>
    </citation>
    <scope>NUCLEOTIDE SEQUENCE [LARGE SCALE GENOMIC DNA]</scope>
    <source>
        <strain evidence="8 9">DXL2</strain>
    </source>
</reference>
<dbReference type="SUPFAM" id="SSF51735">
    <property type="entry name" value="NAD(P)-binding Rossmann-fold domains"/>
    <property type="match status" value="1"/>
</dbReference>
<comment type="caution">
    <text evidence="8">The sequence shown here is derived from an EMBL/GenBank/DDBJ whole genome shotgun (WGS) entry which is preliminary data.</text>
</comment>
<accession>A0A2V5K670</accession>
<evidence type="ECO:0000256" key="4">
    <source>
        <dbReference type="ARBA" id="ARBA00022833"/>
    </source>
</evidence>
<dbReference type="InterPro" id="IPR013154">
    <property type="entry name" value="ADH-like_N"/>
</dbReference>
<comment type="similarity">
    <text evidence="2">Belongs to the zinc-containing alcohol dehydrogenase family.</text>
</comment>
<dbReference type="InterPro" id="IPR013149">
    <property type="entry name" value="ADH-like_C"/>
</dbReference>
<dbReference type="Pfam" id="PF00107">
    <property type="entry name" value="ADH_zinc_N"/>
    <property type="match status" value="1"/>
</dbReference>
<dbReference type="GO" id="GO:0016491">
    <property type="term" value="F:oxidoreductase activity"/>
    <property type="evidence" value="ECO:0007669"/>
    <property type="project" value="UniProtKB-KW"/>
</dbReference>
<organism evidence="8 9">
    <name type="scientific">Paenibacillus flagellatus</name>
    <dbReference type="NCBI Taxonomy" id="2211139"/>
    <lineage>
        <taxon>Bacteria</taxon>
        <taxon>Bacillati</taxon>
        <taxon>Bacillota</taxon>
        <taxon>Bacilli</taxon>
        <taxon>Bacillales</taxon>
        <taxon>Paenibacillaceae</taxon>
        <taxon>Paenibacillus</taxon>
    </lineage>
</organism>
<dbReference type="GO" id="GO:0046872">
    <property type="term" value="F:metal ion binding"/>
    <property type="evidence" value="ECO:0007669"/>
    <property type="project" value="UniProtKB-KW"/>
</dbReference>
<feature type="domain" description="Alcohol dehydrogenase-like C-terminal" evidence="6">
    <location>
        <begin position="251"/>
        <end position="328"/>
    </location>
</feature>
<keyword evidence="3" id="KW-0479">Metal-binding</keyword>
<protein>
    <submittedName>
        <fullName evidence="8">Dehydrogenase</fullName>
    </submittedName>
</protein>
<proteinExistence type="inferred from homology"/>
<dbReference type="SUPFAM" id="SSF50129">
    <property type="entry name" value="GroES-like"/>
    <property type="match status" value="1"/>
</dbReference>
<evidence type="ECO:0000256" key="2">
    <source>
        <dbReference type="ARBA" id="ARBA00008072"/>
    </source>
</evidence>
<dbReference type="Proteomes" id="UP000247476">
    <property type="component" value="Unassembled WGS sequence"/>
</dbReference>
<dbReference type="Gene3D" id="3.90.180.10">
    <property type="entry name" value="Medium-chain alcohol dehydrogenases, catalytic domain"/>
    <property type="match status" value="1"/>
</dbReference>
<keyword evidence="4" id="KW-0862">Zinc</keyword>
<keyword evidence="5" id="KW-0560">Oxidoreductase</keyword>
<dbReference type="Gene3D" id="3.40.50.720">
    <property type="entry name" value="NAD(P)-binding Rossmann-like Domain"/>
    <property type="match status" value="1"/>
</dbReference>
<evidence type="ECO:0000259" key="6">
    <source>
        <dbReference type="Pfam" id="PF00107"/>
    </source>
</evidence>
<dbReference type="OrthoDB" id="1700359at2"/>
<dbReference type="RefSeq" id="WP_110841196.1">
    <property type="nucleotide sequence ID" value="NZ_QJVJ01000007.1"/>
</dbReference>
<evidence type="ECO:0000256" key="5">
    <source>
        <dbReference type="ARBA" id="ARBA00023002"/>
    </source>
</evidence>
<keyword evidence="9" id="KW-1185">Reference proteome</keyword>
<dbReference type="Pfam" id="PF08240">
    <property type="entry name" value="ADH_N"/>
    <property type="match status" value="1"/>
</dbReference>
<gene>
    <name evidence="8" type="ORF">DLM86_16735</name>
</gene>
<comment type="cofactor">
    <cofactor evidence="1">
        <name>Zn(2+)</name>
        <dbReference type="ChEBI" id="CHEBI:29105"/>
    </cofactor>
</comment>
<dbReference type="AlphaFoldDB" id="A0A2V5K670"/>
<feature type="domain" description="Alcohol dehydrogenase-like N-terminal" evidence="7">
    <location>
        <begin position="45"/>
        <end position="166"/>
    </location>
</feature>
<evidence type="ECO:0000256" key="1">
    <source>
        <dbReference type="ARBA" id="ARBA00001947"/>
    </source>
</evidence>
<dbReference type="PANTHER" id="PTHR43350">
    <property type="entry name" value="NAD-DEPENDENT ALCOHOL DEHYDROGENASE"/>
    <property type="match status" value="1"/>
</dbReference>
<dbReference type="PANTHER" id="PTHR43350:SF19">
    <property type="entry name" value="D-GULOSIDE 3-DEHYDROGENASE"/>
    <property type="match status" value="1"/>
</dbReference>
<evidence type="ECO:0000259" key="7">
    <source>
        <dbReference type="Pfam" id="PF08240"/>
    </source>
</evidence>
<evidence type="ECO:0000313" key="9">
    <source>
        <dbReference type="Proteomes" id="UP000247476"/>
    </source>
</evidence>
<dbReference type="EMBL" id="QJVJ01000007">
    <property type="protein sequence ID" value="PYI53424.1"/>
    <property type="molecule type" value="Genomic_DNA"/>
</dbReference>
<evidence type="ECO:0000313" key="8">
    <source>
        <dbReference type="EMBL" id="PYI53424.1"/>
    </source>
</evidence>
<sequence length="386" mass="41425">MTYELNTASTTGDASGTDGAVTSRAYRLVKAGVVEETMLRHPVPEGHVVVEPTLGSICHADLRYFTGQRRPEAMARKLPMALIHEGIGTIVRDDSGRLKPGQRVVIVPSMPGYMLNGTSADECCPVCRDRLGDNYCAHGKFLASGTDGIAQDRLVVPAASAIPVPDDIPDEIAVLSELCSVSYHALSRAGDRLSRGKAAVFGDGPVGYLTAAMLHHVYGLGRDRLRAFGAMPEKLAEFGFAERSLVQEYDFGTGEGVDVAVECTGGRFSESAVNQAIELLNPGGVLILMGVTEERVPINTRDVLEKGITMIGSSRSSAADFIGVLEAMRDPACRATLARLLPDRPKTVSAVGHFVDAMNEAAAHREWKKTVLAFRWRDAGEIAQYP</sequence>
<name>A0A2V5K670_9BACL</name>
<evidence type="ECO:0000256" key="3">
    <source>
        <dbReference type="ARBA" id="ARBA00022723"/>
    </source>
</evidence>
<dbReference type="InterPro" id="IPR036291">
    <property type="entry name" value="NAD(P)-bd_dom_sf"/>
</dbReference>